<sequence>MKVKNVKIFAITLTLLVLSWLVVIAEAGGGITVKIFNRSNNVLYEDCYSKDDNLGLHELQPGEFHAFSFNPNIWGTTKFWCALSFGDSSLQKHIMAYKYRRDSSVCGVECEWYLSEANACHWNPIKNREDCSNYW</sequence>
<evidence type="ECO:0000313" key="8">
    <source>
        <dbReference type="Proteomes" id="UP000594263"/>
    </source>
</evidence>
<keyword evidence="8" id="KW-1185">Reference proteome</keyword>
<dbReference type="InterPro" id="IPR010264">
    <property type="entry name" value="Self-incomp_S1"/>
</dbReference>
<protein>
    <recommendedName>
        <fullName evidence="6">S-protein homolog</fullName>
    </recommendedName>
</protein>
<organism evidence="7 8">
    <name type="scientific">Kalanchoe fedtschenkoi</name>
    <name type="common">Lavender scallops</name>
    <name type="synonym">South American air plant</name>
    <dbReference type="NCBI Taxonomy" id="63787"/>
    <lineage>
        <taxon>Eukaryota</taxon>
        <taxon>Viridiplantae</taxon>
        <taxon>Streptophyta</taxon>
        <taxon>Embryophyta</taxon>
        <taxon>Tracheophyta</taxon>
        <taxon>Spermatophyta</taxon>
        <taxon>Magnoliopsida</taxon>
        <taxon>eudicotyledons</taxon>
        <taxon>Gunneridae</taxon>
        <taxon>Pentapetalae</taxon>
        <taxon>Saxifragales</taxon>
        <taxon>Crassulaceae</taxon>
        <taxon>Kalanchoe</taxon>
    </lineage>
</organism>
<dbReference type="PANTHER" id="PTHR31232">
    <property type="match status" value="1"/>
</dbReference>
<evidence type="ECO:0000256" key="5">
    <source>
        <dbReference type="ARBA" id="ARBA00022729"/>
    </source>
</evidence>
<feature type="signal peptide" evidence="6">
    <location>
        <begin position="1"/>
        <end position="27"/>
    </location>
</feature>
<reference evidence="7" key="1">
    <citation type="submission" date="2021-01" db="UniProtKB">
        <authorList>
            <consortium name="EnsemblPlants"/>
        </authorList>
    </citation>
    <scope>IDENTIFICATION</scope>
</reference>
<feature type="chain" id="PRO_5029939700" description="S-protein homolog" evidence="6">
    <location>
        <begin position="28"/>
        <end position="135"/>
    </location>
</feature>
<keyword evidence="5 6" id="KW-0732">Signal</keyword>
<keyword evidence="3 6" id="KW-0713">Self-incompatibility</keyword>
<evidence type="ECO:0000256" key="6">
    <source>
        <dbReference type="RuleBase" id="RU367044"/>
    </source>
</evidence>
<dbReference type="AlphaFoldDB" id="A0A7N0TAE6"/>
<dbReference type="EnsemblPlants" id="Kaladp0029s0167.1.v1.1">
    <property type="protein sequence ID" value="Kaladp0029s0167.1.v1.1.CDS.1"/>
    <property type="gene ID" value="Kaladp0029s0167.v1.1"/>
</dbReference>
<evidence type="ECO:0000256" key="4">
    <source>
        <dbReference type="ARBA" id="ARBA00022525"/>
    </source>
</evidence>
<comment type="similarity">
    <text evidence="2 6">Belongs to the plant self-incompatibility (S1) protein family.</text>
</comment>
<name>A0A7N0TAE6_KALFE</name>
<dbReference type="Pfam" id="PF05938">
    <property type="entry name" value="Self-incomp_S1"/>
    <property type="match status" value="1"/>
</dbReference>
<evidence type="ECO:0000256" key="1">
    <source>
        <dbReference type="ARBA" id="ARBA00004613"/>
    </source>
</evidence>
<comment type="subcellular location">
    <subcellularLocation>
        <location evidence="1 6">Secreted</location>
    </subcellularLocation>
</comment>
<dbReference type="GO" id="GO:0060320">
    <property type="term" value="P:rejection of self pollen"/>
    <property type="evidence" value="ECO:0007669"/>
    <property type="project" value="UniProtKB-KW"/>
</dbReference>
<dbReference type="PANTHER" id="PTHR31232:SF43">
    <property type="entry name" value="S-PROTEIN HOMOLOG 29-RELATED"/>
    <property type="match status" value="1"/>
</dbReference>
<proteinExistence type="inferred from homology"/>
<evidence type="ECO:0000256" key="3">
    <source>
        <dbReference type="ARBA" id="ARBA00022471"/>
    </source>
</evidence>
<keyword evidence="4 6" id="KW-0964">Secreted</keyword>
<dbReference type="Proteomes" id="UP000594263">
    <property type="component" value="Unplaced"/>
</dbReference>
<dbReference type="GO" id="GO:0005576">
    <property type="term" value="C:extracellular region"/>
    <property type="evidence" value="ECO:0007669"/>
    <property type="project" value="UniProtKB-SubCell"/>
</dbReference>
<evidence type="ECO:0000256" key="2">
    <source>
        <dbReference type="ARBA" id="ARBA00005581"/>
    </source>
</evidence>
<evidence type="ECO:0000313" key="7">
    <source>
        <dbReference type="EnsemblPlants" id="Kaladp0029s0167.1.v1.1.CDS.1"/>
    </source>
</evidence>
<dbReference type="Gramene" id="Kaladp0029s0167.1.v1.1">
    <property type="protein sequence ID" value="Kaladp0029s0167.1.v1.1.CDS.1"/>
    <property type="gene ID" value="Kaladp0029s0167.v1.1"/>
</dbReference>
<accession>A0A7N0TAE6</accession>